<dbReference type="PANTHER" id="PTHR43163:SF6">
    <property type="entry name" value="DIPEPTIDE TRANSPORT SYSTEM PERMEASE PROTEIN DPPB-RELATED"/>
    <property type="match status" value="1"/>
</dbReference>
<dbReference type="InterPro" id="IPR045621">
    <property type="entry name" value="BPD_transp_1_N"/>
</dbReference>
<organism evidence="10 11">
    <name type="scientific">Enterovibrio nigricans DSM 22720</name>
    <dbReference type="NCBI Taxonomy" id="1121868"/>
    <lineage>
        <taxon>Bacteria</taxon>
        <taxon>Pseudomonadati</taxon>
        <taxon>Pseudomonadota</taxon>
        <taxon>Gammaproteobacteria</taxon>
        <taxon>Vibrionales</taxon>
        <taxon>Vibrionaceae</taxon>
        <taxon>Enterovibrio</taxon>
    </lineage>
</organism>
<keyword evidence="2 8" id="KW-0813">Transport</keyword>
<dbReference type="GO" id="GO:0005886">
    <property type="term" value="C:plasma membrane"/>
    <property type="evidence" value="ECO:0007669"/>
    <property type="project" value="UniProtKB-SubCell"/>
</dbReference>
<accession>A0A1T4V7B3</accession>
<evidence type="ECO:0000256" key="1">
    <source>
        <dbReference type="ARBA" id="ARBA00004651"/>
    </source>
</evidence>
<keyword evidence="6 8" id="KW-0472">Membrane</keyword>
<feature type="transmembrane region" description="Helical" evidence="8">
    <location>
        <begin position="318"/>
        <end position="341"/>
    </location>
</feature>
<keyword evidence="11" id="KW-1185">Reference proteome</keyword>
<name>A0A1T4V7B3_9GAMM</name>
<comment type="similarity">
    <text evidence="7">Belongs to the binding-protein-dependent transport system permease family. OppBC subfamily.</text>
</comment>
<dbReference type="Pfam" id="PF00528">
    <property type="entry name" value="BPD_transp_1"/>
    <property type="match status" value="1"/>
</dbReference>
<proteinExistence type="inferred from homology"/>
<feature type="transmembrane region" description="Helical" evidence="8">
    <location>
        <begin position="129"/>
        <end position="152"/>
    </location>
</feature>
<comment type="subcellular location">
    <subcellularLocation>
        <location evidence="1 8">Cell membrane</location>
        <topology evidence="1 8">Multi-pass membrane protein</topology>
    </subcellularLocation>
</comment>
<dbReference type="SUPFAM" id="SSF161098">
    <property type="entry name" value="MetI-like"/>
    <property type="match status" value="1"/>
</dbReference>
<evidence type="ECO:0000313" key="10">
    <source>
        <dbReference type="EMBL" id="SKA60823.1"/>
    </source>
</evidence>
<dbReference type="CDD" id="cd06261">
    <property type="entry name" value="TM_PBP2"/>
    <property type="match status" value="1"/>
</dbReference>
<feature type="transmembrane region" description="Helical" evidence="8">
    <location>
        <begin position="271"/>
        <end position="298"/>
    </location>
</feature>
<evidence type="ECO:0000256" key="3">
    <source>
        <dbReference type="ARBA" id="ARBA00022475"/>
    </source>
</evidence>
<dbReference type="OrthoDB" id="9805855at2"/>
<dbReference type="PROSITE" id="PS50928">
    <property type="entry name" value="ABC_TM1"/>
    <property type="match status" value="1"/>
</dbReference>
<feature type="domain" description="ABC transmembrane type-1" evidence="9">
    <location>
        <begin position="125"/>
        <end position="341"/>
    </location>
</feature>
<dbReference type="PANTHER" id="PTHR43163">
    <property type="entry name" value="DIPEPTIDE TRANSPORT SYSTEM PERMEASE PROTEIN DPPB-RELATED"/>
    <property type="match status" value="1"/>
</dbReference>
<keyword evidence="5 8" id="KW-1133">Transmembrane helix</keyword>
<dbReference type="InterPro" id="IPR035906">
    <property type="entry name" value="MetI-like_sf"/>
</dbReference>
<evidence type="ECO:0000259" key="9">
    <source>
        <dbReference type="PROSITE" id="PS50928"/>
    </source>
</evidence>
<dbReference type="Proteomes" id="UP000190162">
    <property type="component" value="Unassembled WGS sequence"/>
</dbReference>
<keyword evidence="3" id="KW-1003">Cell membrane</keyword>
<feature type="transmembrane region" description="Helical" evidence="8">
    <location>
        <begin position="33"/>
        <end position="53"/>
    </location>
</feature>
<evidence type="ECO:0000256" key="5">
    <source>
        <dbReference type="ARBA" id="ARBA00022989"/>
    </source>
</evidence>
<dbReference type="InterPro" id="IPR000515">
    <property type="entry name" value="MetI-like"/>
</dbReference>
<dbReference type="Pfam" id="PF19300">
    <property type="entry name" value="BPD_transp_1_N"/>
    <property type="match status" value="1"/>
</dbReference>
<keyword evidence="4 8" id="KW-0812">Transmembrane</keyword>
<evidence type="ECO:0000256" key="6">
    <source>
        <dbReference type="ARBA" id="ARBA00023136"/>
    </source>
</evidence>
<evidence type="ECO:0000256" key="8">
    <source>
        <dbReference type="RuleBase" id="RU363032"/>
    </source>
</evidence>
<dbReference type="GO" id="GO:0055085">
    <property type="term" value="P:transmembrane transport"/>
    <property type="evidence" value="ECO:0007669"/>
    <property type="project" value="InterPro"/>
</dbReference>
<dbReference type="AlphaFoldDB" id="A0A1T4V7B3"/>
<evidence type="ECO:0000256" key="7">
    <source>
        <dbReference type="ARBA" id="ARBA00024202"/>
    </source>
</evidence>
<evidence type="ECO:0000256" key="2">
    <source>
        <dbReference type="ARBA" id="ARBA00022448"/>
    </source>
</evidence>
<dbReference type="Gene3D" id="1.10.3720.10">
    <property type="entry name" value="MetI-like"/>
    <property type="match status" value="1"/>
</dbReference>
<evidence type="ECO:0000313" key="11">
    <source>
        <dbReference type="Proteomes" id="UP000190162"/>
    </source>
</evidence>
<gene>
    <name evidence="10" type="ORF">SAMN02745132_03371</name>
</gene>
<sequence length="352" mass="38810">MSNFLMGARDQLVSTVAPFFEKHPLVASGLSRLGLMMFTFFCMSIIIFLVIDLPEGDFATAKIAELQSLGQTVDPKMIEILRETYGLDKPILVRYWAWFSGLLTGDLGMSLSTQEPVWDTIKTRLPVTLLLMSAVLVFMFVTAIPIGIYSALRPYSVGDYVGTIIGFLGMATPNFVMAIIAILIGYEYFDTVITGLNSDEYLGQPMSWGKFWDSVQRSWVFILVLGTSGMATIIRKVCANLMEEINKPYVTTARAKGLSERELTMKYPVRLALIPIAATIGWKLPVLLGADIIVSQVMNMPTMGTLMLQALEKQDMVLAGDILLIMGGLTIIGTLISDVLLRLIDPRIRAGA</sequence>
<dbReference type="RefSeq" id="WP_078753589.1">
    <property type="nucleotide sequence ID" value="NZ_FUXU01000052.1"/>
</dbReference>
<dbReference type="EMBL" id="FUXU01000052">
    <property type="protein sequence ID" value="SKA60823.1"/>
    <property type="molecule type" value="Genomic_DNA"/>
</dbReference>
<feature type="transmembrane region" description="Helical" evidence="8">
    <location>
        <begin position="164"/>
        <end position="186"/>
    </location>
</feature>
<reference evidence="11" key="1">
    <citation type="submission" date="2017-02" db="EMBL/GenBank/DDBJ databases">
        <authorList>
            <person name="Varghese N."/>
            <person name="Submissions S."/>
        </authorList>
    </citation>
    <scope>NUCLEOTIDE SEQUENCE [LARGE SCALE GENOMIC DNA]</scope>
    <source>
        <strain evidence="11">DSM 22720</strain>
    </source>
</reference>
<protein>
    <submittedName>
        <fullName evidence="10">Peptide/nickel transport system permease protein</fullName>
    </submittedName>
</protein>
<evidence type="ECO:0000256" key="4">
    <source>
        <dbReference type="ARBA" id="ARBA00022692"/>
    </source>
</evidence>